<keyword evidence="1" id="KW-0175">Coiled coil</keyword>
<keyword evidence="3" id="KW-0472">Membrane</keyword>
<organism evidence="4 5">
    <name type="scientific">Uabimicrobium amorphum</name>
    <dbReference type="NCBI Taxonomy" id="2596890"/>
    <lineage>
        <taxon>Bacteria</taxon>
        <taxon>Pseudomonadati</taxon>
        <taxon>Planctomycetota</taxon>
        <taxon>Candidatus Uabimicrobiia</taxon>
        <taxon>Candidatus Uabimicrobiales</taxon>
        <taxon>Candidatus Uabimicrobiaceae</taxon>
        <taxon>Candidatus Uabimicrobium</taxon>
    </lineage>
</organism>
<accession>A0A5S9F2K2</accession>
<feature type="coiled-coil region" evidence="1">
    <location>
        <begin position="243"/>
        <end position="274"/>
    </location>
</feature>
<gene>
    <name evidence="4" type="ORF">UABAM_01905</name>
</gene>
<keyword evidence="3" id="KW-0812">Transmembrane</keyword>
<dbReference type="Proteomes" id="UP000326354">
    <property type="component" value="Chromosome"/>
</dbReference>
<evidence type="ECO:0000313" key="5">
    <source>
        <dbReference type="Proteomes" id="UP000326354"/>
    </source>
</evidence>
<evidence type="ECO:0000256" key="3">
    <source>
        <dbReference type="SAM" id="Phobius"/>
    </source>
</evidence>
<dbReference type="OrthoDB" id="5290956at2"/>
<feature type="region of interest" description="Disordered" evidence="2">
    <location>
        <begin position="48"/>
        <end position="85"/>
    </location>
</feature>
<evidence type="ECO:0000313" key="4">
    <source>
        <dbReference type="EMBL" id="BBM83552.1"/>
    </source>
</evidence>
<keyword evidence="5" id="KW-1185">Reference proteome</keyword>
<dbReference type="KEGG" id="uam:UABAM_01905"/>
<evidence type="ECO:0000256" key="1">
    <source>
        <dbReference type="SAM" id="Coils"/>
    </source>
</evidence>
<dbReference type="RefSeq" id="WP_151967748.1">
    <property type="nucleotide sequence ID" value="NZ_AP019860.1"/>
</dbReference>
<keyword evidence="3" id="KW-1133">Transmembrane helix</keyword>
<feature type="coiled-coil region" evidence="1">
    <location>
        <begin position="167"/>
        <end position="194"/>
    </location>
</feature>
<feature type="transmembrane region" description="Helical" evidence="3">
    <location>
        <begin position="93"/>
        <end position="114"/>
    </location>
</feature>
<sequence>MSNLIEVPCNKCDKSLKVPKSRAGQSGKCAYCGESVYIPYEDEVKRSTGRTIDSNSDFQQQQQKRQQEYAIPKAHSSAAYKQPKYKKPKKSNAPIIAVCSLLAFVVGNVSGYLFSEHIDRFLGISPNIANTDNSIVHVTPKKTINNTTDPDVVDLNATQPQDNEPQILQARQTLQKTQTDLDELETALKSLDKNSTHLFSKYRVNVEEAVYDCIENGNKEIKLGRSLCENAERVLQQKDVNKLVEITAQLEDAMRRKQQLYGEIQQKNTELKKQLSKFNKSSSRKKGKISSKYMGKWYIKLLKSTKKVDVIYGRINITTLSASIKFRAIKNEIKTIKNYGRDVEKAVKKLFEKIDSGKDPFSWIEKRRQTARSIPQKQQADILEDFLKKEKRFIVDIESEYNQLAQAVRNIHKQSEKRLLAETTLRKILMSLQAINRKWQEEYQTFDSAITNFTIKDE</sequence>
<dbReference type="AlphaFoldDB" id="A0A5S9F2K2"/>
<proteinExistence type="predicted"/>
<name>A0A5S9F2K2_UABAM</name>
<dbReference type="EMBL" id="AP019860">
    <property type="protein sequence ID" value="BBM83552.1"/>
    <property type="molecule type" value="Genomic_DNA"/>
</dbReference>
<reference evidence="4 5" key="1">
    <citation type="submission" date="2019-08" db="EMBL/GenBank/DDBJ databases">
        <title>Complete genome sequence of Candidatus Uab amorphum.</title>
        <authorList>
            <person name="Shiratori T."/>
            <person name="Suzuki S."/>
            <person name="Kakizawa Y."/>
            <person name="Ishida K."/>
        </authorList>
    </citation>
    <scope>NUCLEOTIDE SEQUENCE [LARGE SCALE GENOMIC DNA]</scope>
    <source>
        <strain evidence="4 5">SRT547</strain>
    </source>
</reference>
<evidence type="ECO:0000256" key="2">
    <source>
        <dbReference type="SAM" id="MobiDB-lite"/>
    </source>
</evidence>
<protein>
    <submittedName>
        <fullName evidence="4">Uncharacterized protein</fullName>
    </submittedName>
</protein>
<feature type="compositionally biased region" description="Polar residues" evidence="2">
    <location>
        <begin position="49"/>
        <end position="58"/>
    </location>
</feature>